<dbReference type="FunFam" id="3.30.420.100:FF:000001">
    <property type="entry name" value="50S ribosomal protein L18"/>
    <property type="match status" value="1"/>
</dbReference>
<dbReference type="Proteomes" id="UP000294404">
    <property type="component" value="Chromosome"/>
</dbReference>
<reference evidence="8 9" key="1">
    <citation type="submission" date="2019-02" db="EMBL/GenBank/DDBJ databases">
        <authorList>
            <person name="Manzano-Marin A."/>
            <person name="Manzano-Marin A."/>
        </authorList>
    </citation>
    <scope>NUCLEOTIDE SEQUENCE [LARGE SCALE GENOMIC DNA]</scope>
    <source>
        <strain evidence="8 9">BuCicuneomaculata</strain>
    </source>
</reference>
<dbReference type="RefSeq" id="WP_172598579.1">
    <property type="nucleotide sequence ID" value="NZ_LR217695.1"/>
</dbReference>
<dbReference type="HAMAP" id="MF_01337_B">
    <property type="entry name" value="Ribosomal_uL18_B"/>
    <property type="match status" value="1"/>
</dbReference>
<comment type="function">
    <text evidence="7">This is one of the proteins that bind and probably mediate the attachment of the 5S RNA into the large ribosomal subunit, where it forms part of the central protuberance.</text>
</comment>
<comment type="subunit">
    <text evidence="7">Part of the 50S ribosomal subunit; part of the 5S rRNA/L5/L18/L25 subcomplex. Contacts the 5S and 23S rRNAs.</text>
</comment>
<dbReference type="GO" id="GO:0022625">
    <property type="term" value="C:cytosolic large ribosomal subunit"/>
    <property type="evidence" value="ECO:0007669"/>
    <property type="project" value="TreeGrafter"/>
</dbReference>
<keyword evidence="4 7" id="KW-0689">Ribosomal protein</keyword>
<sequence length="122" mass="14354">MKGKLNKKYSRIRRYTKIRKNLYSRRMFRLVVHRTSKHVYAQIISYKTAQILVYASTLEFKKLNINDVYTGNKYSAKIIGQLIAQRALKEGIKTVFFDRSGFKYHGRIKELAESARISGLIF</sequence>
<keyword evidence="3 7" id="KW-0694">RNA-binding</keyword>
<dbReference type="InterPro" id="IPR005484">
    <property type="entry name" value="Ribosomal_uL18_bac/plant/anim"/>
</dbReference>
<evidence type="ECO:0000256" key="4">
    <source>
        <dbReference type="ARBA" id="ARBA00022980"/>
    </source>
</evidence>
<dbReference type="Gene3D" id="3.30.420.100">
    <property type="match status" value="1"/>
</dbReference>
<dbReference type="GO" id="GO:0006412">
    <property type="term" value="P:translation"/>
    <property type="evidence" value="ECO:0007669"/>
    <property type="project" value="UniProtKB-UniRule"/>
</dbReference>
<dbReference type="GO" id="GO:0008097">
    <property type="term" value="F:5S rRNA binding"/>
    <property type="evidence" value="ECO:0007669"/>
    <property type="project" value="TreeGrafter"/>
</dbReference>
<dbReference type="PANTHER" id="PTHR12899">
    <property type="entry name" value="39S RIBOSOMAL PROTEIN L18, MITOCHONDRIAL"/>
    <property type="match status" value="1"/>
</dbReference>
<dbReference type="NCBIfam" id="TIGR00060">
    <property type="entry name" value="L18_bact"/>
    <property type="match status" value="1"/>
</dbReference>
<dbReference type="Pfam" id="PF00861">
    <property type="entry name" value="Ribosomal_L18p"/>
    <property type="match status" value="1"/>
</dbReference>
<dbReference type="SUPFAM" id="SSF53137">
    <property type="entry name" value="Translational machinery components"/>
    <property type="match status" value="1"/>
</dbReference>
<dbReference type="PANTHER" id="PTHR12899:SF3">
    <property type="entry name" value="LARGE RIBOSOMAL SUBUNIT PROTEIN UL18M"/>
    <property type="match status" value="1"/>
</dbReference>
<evidence type="ECO:0000256" key="7">
    <source>
        <dbReference type="HAMAP-Rule" id="MF_01337"/>
    </source>
</evidence>
<gene>
    <name evidence="7 8" type="primary">rplR</name>
    <name evidence="8" type="ORF">BUCICUMA2628_333</name>
</gene>
<dbReference type="EMBL" id="LR217695">
    <property type="protein sequence ID" value="VFP78307.1"/>
    <property type="molecule type" value="Genomic_DNA"/>
</dbReference>
<evidence type="ECO:0000256" key="1">
    <source>
        <dbReference type="ARBA" id="ARBA00007116"/>
    </source>
</evidence>
<name>A0A451CY94_9GAMM</name>
<evidence type="ECO:0000313" key="8">
    <source>
        <dbReference type="EMBL" id="VFP78307.1"/>
    </source>
</evidence>
<keyword evidence="2 7" id="KW-0699">rRNA-binding</keyword>
<dbReference type="CDD" id="cd00432">
    <property type="entry name" value="Ribosomal_L18_L5e"/>
    <property type="match status" value="1"/>
</dbReference>
<evidence type="ECO:0000256" key="5">
    <source>
        <dbReference type="ARBA" id="ARBA00023274"/>
    </source>
</evidence>
<dbReference type="InterPro" id="IPR057268">
    <property type="entry name" value="Ribosomal_L18"/>
</dbReference>
<accession>A0A451CY94</accession>
<evidence type="ECO:0000313" key="9">
    <source>
        <dbReference type="Proteomes" id="UP000294404"/>
    </source>
</evidence>
<organism evidence="8 9">
    <name type="scientific">Buchnera aphidicola</name>
    <name type="common">Cinara cuneomaculata</name>
    <dbReference type="NCBI Taxonomy" id="1660040"/>
    <lineage>
        <taxon>Bacteria</taxon>
        <taxon>Pseudomonadati</taxon>
        <taxon>Pseudomonadota</taxon>
        <taxon>Gammaproteobacteria</taxon>
        <taxon>Enterobacterales</taxon>
        <taxon>Erwiniaceae</taxon>
        <taxon>Buchnera</taxon>
    </lineage>
</organism>
<dbReference type="GO" id="GO:0003735">
    <property type="term" value="F:structural constituent of ribosome"/>
    <property type="evidence" value="ECO:0007669"/>
    <property type="project" value="InterPro"/>
</dbReference>
<dbReference type="AlphaFoldDB" id="A0A451CY94"/>
<keyword evidence="5 7" id="KW-0687">Ribonucleoprotein</keyword>
<evidence type="ECO:0000256" key="6">
    <source>
        <dbReference type="ARBA" id="ARBA00035197"/>
    </source>
</evidence>
<evidence type="ECO:0000256" key="2">
    <source>
        <dbReference type="ARBA" id="ARBA00022730"/>
    </source>
</evidence>
<comment type="similarity">
    <text evidence="1 7">Belongs to the universal ribosomal protein uL18 family.</text>
</comment>
<protein>
    <recommendedName>
        <fullName evidence="6 7">Large ribosomal subunit protein uL18</fullName>
    </recommendedName>
</protein>
<dbReference type="InterPro" id="IPR004389">
    <property type="entry name" value="Ribosomal_uL18_bac-type"/>
</dbReference>
<proteinExistence type="inferred from homology"/>
<evidence type="ECO:0000256" key="3">
    <source>
        <dbReference type="ARBA" id="ARBA00022884"/>
    </source>
</evidence>